<accession>A0A0R1XS70</accession>
<dbReference type="Proteomes" id="UP000051236">
    <property type="component" value="Unassembled WGS sequence"/>
</dbReference>
<dbReference type="AlphaFoldDB" id="A0A0R1XS70"/>
<protein>
    <submittedName>
        <fullName evidence="1">Uncharacterized protein</fullName>
    </submittedName>
</protein>
<evidence type="ECO:0000313" key="2">
    <source>
        <dbReference type="Proteomes" id="UP000051236"/>
    </source>
</evidence>
<gene>
    <name evidence="1" type="ORF">FC83_GL003091</name>
</gene>
<keyword evidence="2" id="KW-1185">Reference proteome</keyword>
<dbReference type="RefSeq" id="WP_057002663.1">
    <property type="nucleotide sequence ID" value="NZ_AZGA01000057.1"/>
</dbReference>
<evidence type="ECO:0000313" key="1">
    <source>
        <dbReference type="EMBL" id="KRM33018.1"/>
    </source>
</evidence>
<dbReference type="EMBL" id="AZGA01000057">
    <property type="protein sequence ID" value="KRM33018.1"/>
    <property type="molecule type" value="Genomic_DNA"/>
</dbReference>
<dbReference type="PATRIC" id="fig|1423734.3.peg.3140"/>
<reference evidence="1 2" key="1">
    <citation type="journal article" date="2015" name="Genome Announc.">
        <title>Expanding the biotechnology potential of lactobacilli through comparative genomics of 213 strains and associated genera.</title>
        <authorList>
            <person name="Sun Z."/>
            <person name="Harris H.M."/>
            <person name="McCann A."/>
            <person name="Guo C."/>
            <person name="Argimon S."/>
            <person name="Zhang W."/>
            <person name="Yang X."/>
            <person name="Jeffery I.B."/>
            <person name="Cooney J.C."/>
            <person name="Kagawa T.F."/>
            <person name="Liu W."/>
            <person name="Song Y."/>
            <person name="Salvetti E."/>
            <person name="Wrobel A."/>
            <person name="Rasinkangas P."/>
            <person name="Parkhill J."/>
            <person name="Rea M.C."/>
            <person name="O'Sullivan O."/>
            <person name="Ritari J."/>
            <person name="Douillard F.P."/>
            <person name="Paul Ross R."/>
            <person name="Yang R."/>
            <person name="Briner A.E."/>
            <person name="Felis G.E."/>
            <person name="de Vos W.M."/>
            <person name="Barrangou R."/>
            <person name="Klaenhammer T.R."/>
            <person name="Caufield P.W."/>
            <person name="Cui Y."/>
            <person name="Zhang H."/>
            <person name="O'Toole P.W."/>
        </authorList>
    </citation>
    <scope>NUCLEOTIDE SEQUENCE [LARGE SCALE GENOMIC DNA]</scope>
    <source>
        <strain evidence="1 2">DSM 18527</strain>
    </source>
</reference>
<name>A0A0R1XS70_9LACO</name>
<dbReference type="STRING" id="1423734.FC83_GL003091"/>
<sequence length="76" mass="8462">MGEKTEKFRAYILERTKPEAQADMNALIDDVVAKQKSGNLSTTSLMTLVPKAMGMIQPGALGEVRDYMLKMKDNLK</sequence>
<organism evidence="1 2">
    <name type="scientific">Agrilactobacillus composti DSM 18527 = JCM 14202</name>
    <dbReference type="NCBI Taxonomy" id="1423734"/>
    <lineage>
        <taxon>Bacteria</taxon>
        <taxon>Bacillati</taxon>
        <taxon>Bacillota</taxon>
        <taxon>Bacilli</taxon>
        <taxon>Lactobacillales</taxon>
        <taxon>Lactobacillaceae</taxon>
        <taxon>Agrilactobacillus</taxon>
    </lineage>
</organism>
<proteinExistence type="predicted"/>
<comment type="caution">
    <text evidence="1">The sequence shown here is derived from an EMBL/GenBank/DDBJ whole genome shotgun (WGS) entry which is preliminary data.</text>
</comment>